<dbReference type="Proteomes" id="UP001159427">
    <property type="component" value="Unassembled WGS sequence"/>
</dbReference>
<feature type="non-terminal residue" evidence="1">
    <location>
        <position position="1"/>
    </location>
</feature>
<proteinExistence type="predicted"/>
<name>A0ABN8MCK0_9CNID</name>
<dbReference type="EMBL" id="CALNXI010000439">
    <property type="protein sequence ID" value="CAH3027146.1"/>
    <property type="molecule type" value="Genomic_DNA"/>
</dbReference>
<evidence type="ECO:0000313" key="2">
    <source>
        <dbReference type="Proteomes" id="UP001159427"/>
    </source>
</evidence>
<keyword evidence="2" id="KW-1185">Reference proteome</keyword>
<accession>A0ABN8MCK0</accession>
<evidence type="ECO:0008006" key="3">
    <source>
        <dbReference type="Google" id="ProtNLM"/>
    </source>
</evidence>
<organism evidence="1 2">
    <name type="scientific">Porites evermanni</name>
    <dbReference type="NCBI Taxonomy" id="104178"/>
    <lineage>
        <taxon>Eukaryota</taxon>
        <taxon>Metazoa</taxon>
        <taxon>Cnidaria</taxon>
        <taxon>Anthozoa</taxon>
        <taxon>Hexacorallia</taxon>
        <taxon>Scleractinia</taxon>
        <taxon>Fungiina</taxon>
        <taxon>Poritidae</taxon>
        <taxon>Porites</taxon>
    </lineage>
</organism>
<gene>
    <name evidence="1" type="ORF">PEVE_00030832</name>
</gene>
<protein>
    <recommendedName>
        <fullName evidence="3">ELMO domain-containing protein</fullName>
    </recommendedName>
</protein>
<comment type="caution">
    <text evidence="1">The sequence shown here is derived from an EMBL/GenBank/DDBJ whole genome shotgun (WGS) entry which is preliminary data.</text>
</comment>
<sequence>TVLTKIYHDVLLDSTFAERMWLSTMDIDHPVKISIRFFKILNQIALQDPSADMRIDSSLYSVDENRMMWLEGLRRKMATVAASEDKERGIRLQGILRPIKELQYYDMKVPEGERFVELGECLGHRPFLKSHVFQSVVLALYSLRCSEHPDIAEDNIWSKEDVPTVVANVMIIVKQFLDGSVDEATDEKRSRFWSFPQLSVESEGHCYNLHQPESLCFDVYRGETIKQHFARMWHVLQQFAIKQGADDNFCKPFVDFSAQHEKGSETGISDNVVSLLPLNFAETEV</sequence>
<reference evidence="1 2" key="1">
    <citation type="submission" date="2022-05" db="EMBL/GenBank/DDBJ databases">
        <authorList>
            <consortium name="Genoscope - CEA"/>
            <person name="William W."/>
        </authorList>
    </citation>
    <scope>NUCLEOTIDE SEQUENCE [LARGE SCALE GENOMIC DNA]</scope>
</reference>
<evidence type="ECO:0000313" key="1">
    <source>
        <dbReference type="EMBL" id="CAH3027146.1"/>
    </source>
</evidence>